<keyword evidence="4" id="KW-0564">Palmitate</keyword>
<feature type="chain" id="PRO_5039236284" evidence="6">
    <location>
        <begin position="19"/>
        <end position="422"/>
    </location>
</feature>
<dbReference type="EMBL" id="CP046640">
    <property type="protein sequence ID" value="QTL99197.1"/>
    <property type="molecule type" value="Genomic_DNA"/>
</dbReference>
<dbReference type="PANTHER" id="PTHR43649:SF33">
    <property type="entry name" value="POLYGALACTURONAN_RHAMNOGALACTURONAN-BINDING PROTEIN YTCQ"/>
    <property type="match status" value="1"/>
</dbReference>
<dbReference type="InterPro" id="IPR050490">
    <property type="entry name" value="Bact_solute-bd_prot1"/>
</dbReference>
<feature type="signal peptide" evidence="6">
    <location>
        <begin position="1"/>
        <end position="18"/>
    </location>
</feature>
<keyword evidence="5" id="KW-0449">Lipoprotein</keyword>
<dbReference type="Gene3D" id="3.40.190.10">
    <property type="entry name" value="Periplasmic binding protein-like II"/>
    <property type="match status" value="1"/>
</dbReference>
<evidence type="ECO:0000313" key="7">
    <source>
        <dbReference type="EMBL" id="QTL99197.1"/>
    </source>
</evidence>
<dbReference type="RefSeq" id="WP_230867591.1">
    <property type="nucleotide sequence ID" value="NZ_CP046640.1"/>
</dbReference>
<evidence type="ECO:0000313" key="8">
    <source>
        <dbReference type="Proteomes" id="UP000665020"/>
    </source>
</evidence>
<evidence type="ECO:0000256" key="3">
    <source>
        <dbReference type="ARBA" id="ARBA00023136"/>
    </source>
</evidence>
<sequence>MKKVFVLLLVIAMLTVMAVSGLAKETRLTYWTYQELHKEFMDDAVEVWNEKNPDNQIVLETSVYPYDQMHNKLLIALQSGVGAPDLSDIEISKFANYLKGKTPQLVPLNDVVEPVLDKTIKARFDNYSKGGKYYGMPFHVGAEVMYYNKEYLDAAGVDVDEIVTWDDYVEAGKKVKAATGKPMTTIEVTEHWSYYPLISQAGSDIFAPDGEVILDNETNIKVLQFLKDMIYKHEIAIPAPGGFHHSEEYWAFMNNGGAASLMMPIWYMGRFVQYMPDLKGKMIIRPLPAWEEGGNRSAGMGGTGTVVTIQSKHKDLAVNFLGEAKLSKEASKKLWTVLGFDPVRWDVWDSPEMKADNDYTDYFGKGIFDILLEIKEEINPTVITEKYPKAIDLLKKNVSFKALKEQSMTPEEVLKEAAEELK</sequence>
<evidence type="ECO:0000256" key="5">
    <source>
        <dbReference type="ARBA" id="ARBA00023288"/>
    </source>
</evidence>
<dbReference type="PANTHER" id="PTHR43649">
    <property type="entry name" value="ARABINOSE-BINDING PROTEIN-RELATED"/>
    <property type="match status" value="1"/>
</dbReference>
<keyword evidence="1" id="KW-1003">Cell membrane</keyword>
<evidence type="ECO:0000256" key="6">
    <source>
        <dbReference type="SAM" id="SignalP"/>
    </source>
</evidence>
<reference evidence="7" key="1">
    <citation type="submission" date="2019-12" db="EMBL/GenBank/DDBJ databases">
        <authorList>
            <person name="zhang j."/>
            <person name="sun C.M."/>
        </authorList>
    </citation>
    <scope>NUCLEOTIDE SEQUENCE</scope>
    <source>
        <strain evidence="7">NS-1</strain>
    </source>
</reference>
<name>A0A8A7KK26_9FIRM</name>
<proteinExistence type="predicted"/>
<evidence type="ECO:0000256" key="4">
    <source>
        <dbReference type="ARBA" id="ARBA00023139"/>
    </source>
</evidence>
<keyword evidence="2 6" id="KW-0732">Signal</keyword>
<protein>
    <submittedName>
        <fullName evidence="7">Extracellular solute-binding protein</fullName>
    </submittedName>
</protein>
<evidence type="ECO:0000256" key="2">
    <source>
        <dbReference type="ARBA" id="ARBA00022729"/>
    </source>
</evidence>
<dbReference type="SUPFAM" id="SSF53850">
    <property type="entry name" value="Periplasmic binding protein-like II"/>
    <property type="match status" value="1"/>
</dbReference>
<accession>A0A8A7KK26</accession>
<dbReference type="CDD" id="cd13585">
    <property type="entry name" value="PBP2_TMBP_like"/>
    <property type="match status" value="1"/>
</dbReference>
<dbReference type="Proteomes" id="UP000665020">
    <property type="component" value="Chromosome"/>
</dbReference>
<dbReference type="AlphaFoldDB" id="A0A8A7KK26"/>
<dbReference type="InterPro" id="IPR006059">
    <property type="entry name" value="SBP"/>
</dbReference>
<dbReference type="Pfam" id="PF01547">
    <property type="entry name" value="SBP_bac_1"/>
    <property type="match status" value="1"/>
</dbReference>
<keyword evidence="3" id="KW-0472">Membrane</keyword>
<dbReference type="KEGG" id="ifn:GM661_15150"/>
<keyword evidence="8" id="KW-1185">Reference proteome</keyword>
<evidence type="ECO:0000256" key="1">
    <source>
        <dbReference type="ARBA" id="ARBA00022475"/>
    </source>
</evidence>
<organism evidence="7 8">
    <name type="scientific">Iocasia fonsfrigidae</name>
    <dbReference type="NCBI Taxonomy" id="2682810"/>
    <lineage>
        <taxon>Bacteria</taxon>
        <taxon>Bacillati</taxon>
        <taxon>Bacillota</taxon>
        <taxon>Clostridia</taxon>
        <taxon>Halanaerobiales</taxon>
        <taxon>Halanaerobiaceae</taxon>
        <taxon>Iocasia</taxon>
    </lineage>
</organism>
<gene>
    <name evidence="7" type="ORF">GM661_15150</name>
</gene>